<keyword evidence="2" id="KW-0472">Membrane</keyword>
<organism evidence="3 4">
    <name type="scientific">Halorubrum aidingense JCM 13560</name>
    <dbReference type="NCBI Taxonomy" id="1230454"/>
    <lineage>
        <taxon>Archaea</taxon>
        <taxon>Methanobacteriati</taxon>
        <taxon>Methanobacteriota</taxon>
        <taxon>Stenosarchaea group</taxon>
        <taxon>Halobacteria</taxon>
        <taxon>Halobacteriales</taxon>
        <taxon>Haloferacaceae</taxon>
        <taxon>Halorubrum</taxon>
    </lineage>
</organism>
<dbReference type="STRING" id="1230454.C461_15035"/>
<evidence type="ECO:0000256" key="2">
    <source>
        <dbReference type="SAM" id="Phobius"/>
    </source>
</evidence>
<dbReference type="Proteomes" id="UP000011575">
    <property type="component" value="Unassembled WGS sequence"/>
</dbReference>
<gene>
    <name evidence="3" type="ORF">C461_15035</name>
</gene>
<feature type="region of interest" description="Disordered" evidence="1">
    <location>
        <begin position="1"/>
        <end position="57"/>
    </location>
</feature>
<feature type="compositionally biased region" description="Acidic residues" evidence="1">
    <location>
        <begin position="27"/>
        <end position="45"/>
    </location>
</feature>
<evidence type="ECO:0000256" key="1">
    <source>
        <dbReference type="SAM" id="MobiDB-lite"/>
    </source>
</evidence>
<dbReference type="RefSeq" id="WP_008002644.1">
    <property type="nucleotide sequence ID" value="NZ_AOJI01000035.1"/>
</dbReference>
<sequence>MTDEAERRAGATADEVVETGGPAATDGDTDTDSDTDGDTDTDDATDTAVDASDAIGDADQPIDFSELSLPQRVFVAAVQNPTRGVVLVGLLAFAFSFYIALWLVFARAAAFLSAVGLVLVGIVVAVYVLSNRLS</sequence>
<proteinExistence type="predicted"/>
<feature type="transmembrane region" description="Helical" evidence="2">
    <location>
        <begin position="85"/>
        <end position="105"/>
    </location>
</feature>
<protein>
    <submittedName>
        <fullName evidence="3">Uncharacterized protein</fullName>
    </submittedName>
</protein>
<keyword evidence="2" id="KW-1133">Transmembrane helix</keyword>
<dbReference type="PATRIC" id="fig|1230454.4.peg.3026"/>
<keyword evidence="4" id="KW-1185">Reference proteome</keyword>
<evidence type="ECO:0000313" key="3">
    <source>
        <dbReference type="EMBL" id="EMA65167.1"/>
    </source>
</evidence>
<accession>M0P4U6</accession>
<dbReference type="EMBL" id="AOJI01000035">
    <property type="protein sequence ID" value="EMA65167.1"/>
    <property type="molecule type" value="Genomic_DNA"/>
</dbReference>
<dbReference type="AlphaFoldDB" id="M0P4U6"/>
<evidence type="ECO:0000313" key="4">
    <source>
        <dbReference type="Proteomes" id="UP000011575"/>
    </source>
</evidence>
<feature type="transmembrane region" description="Helical" evidence="2">
    <location>
        <begin position="111"/>
        <end position="129"/>
    </location>
</feature>
<comment type="caution">
    <text evidence="3">The sequence shown here is derived from an EMBL/GenBank/DDBJ whole genome shotgun (WGS) entry which is preliminary data.</text>
</comment>
<name>M0P4U6_9EURY</name>
<keyword evidence="2" id="KW-0812">Transmembrane</keyword>
<reference evidence="3 4" key="1">
    <citation type="journal article" date="2014" name="PLoS Genet.">
        <title>Phylogenetically driven sequencing of extremely halophilic archaea reveals strategies for static and dynamic osmo-response.</title>
        <authorList>
            <person name="Becker E.A."/>
            <person name="Seitzer P.M."/>
            <person name="Tritt A."/>
            <person name="Larsen D."/>
            <person name="Krusor M."/>
            <person name="Yao A.I."/>
            <person name="Wu D."/>
            <person name="Madern D."/>
            <person name="Eisen J.A."/>
            <person name="Darling A.E."/>
            <person name="Facciotti M.T."/>
        </authorList>
    </citation>
    <scope>NUCLEOTIDE SEQUENCE [LARGE SCALE GENOMIC DNA]</scope>
    <source>
        <strain evidence="3 4">JCM 13560</strain>
    </source>
</reference>